<protein>
    <submittedName>
        <fullName evidence="3">Uncharacterized protein</fullName>
    </submittedName>
</protein>
<feature type="region of interest" description="Disordered" evidence="1">
    <location>
        <begin position="39"/>
        <end position="60"/>
    </location>
</feature>
<keyword evidence="2" id="KW-0472">Membrane</keyword>
<evidence type="ECO:0000256" key="2">
    <source>
        <dbReference type="SAM" id="Phobius"/>
    </source>
</evidence>
<keyword evidence="2" id="KW-1133">Transmembrane helix</keyword>
<proteinExistence type="predicted"/>
<evidence type="ECO:0000256" key="1">
    <source>
        <dbReference type="SAM" id="MobiDB-lite"/>
    </source>
</evidence>
<keyword evidence="4" id="KW-1185">Reference proteome</keyword>
<keyword evidence="2" id="KW-0812">Transmembrane</keyword>
<reference evidence="3 4" key="1">
    <citation type="submission" date="2019-06" db="EMBL/GenBank/DDBJ databases">
        <title>Genome Sequence of the Brown Rot Fungal Pathogen Monilinia laxa.</title>
        <authorList>
            <person name="De Miccolis Angelini R.M."/>
            <person name="Landi L."/>
            <person name="Abate D."/>
            <person name="Pollastro S."/>
            <person name="Romanazzi G."/>
            <person name="Faretra F."/>
        </authorList>
    </citation>
    <scope>NUCLEOTIDE SEQUENCE [LARGE SCALE GENOMIC DNA]</scope>
    <source>
        <strain evidence="3 4">Mlax316</strain>
    </source>
</reference>
<evidence type="ECO:0000313" key="3">
    <source>
        <dbReference type="EMBL" id="KAB8303418.1"/>
    </source>
</evidence>
<comment type="caution">
    <text evidence="3">The sequence shown here is derived from an EMBL/GenBank/DDBJ whole genome shotgun (WGS) entry which is preliminary data.</text>
</comment>
<evidence type="ECO:0000313" key="4">
    <source>
        <dbReference type="Proteomes" id="UP000326757"/>
    </source>
</evidence>
<organism evidence="3 4">
    <name type="scientific">Monilinia laxa</name>
    <name type="common">Brown rot fungus</name>
    <name type="synonym">Sclerotinia laxa</name>
    <dbReference type="NCBI Taxonomy" id="61186"/>
    <lineage>
        <taxon>Eukaryota</taxon>
        <taxon>Fungi</taxon>
        <taxon>Dikarya</taxon>
        <taxon>Ascomycota</taxon>
        <taxon>Pezizomycotina</taxon>
        <taxon>Leotiomycetes</taxon>
        <taxon>Helotiales</taxon>
        <taxon>Sclerotiniaceae</taxon>
        <taxon>Monilinia</taxon>
    </lineage>
</organism>
<dbReference type="EMBL" id="VIGI01000002">
    <property type="protein sequence ID" value="KAB8303418.1"/>
    <property type="molecule type" value="Genomic_DNA"/>
</dbReference>
<feature type="transmembrane region" description="Helical" evidence="2">
    <location>
        <begin position="12"/>
        <end position="30"/>
    </location>
</feature>
<accession>A0A5N6KIC5</accession>
<sequence length="75" mass="8284">MPVPGSLLKPFTVVFALDSFHAGILLISIYKRKVSKLPPRSKHVHPLAPPKTWPSASSSKSLPLAYPWGLEHIFP</sequence>
<dbReference type="AlphaFoldDB" id="A0A5N6KIC5"/>
<name>A0A5N6KIC5_MONLA</name>
<gene>
    <name evidence="3" type="ORF">EYC80_004845</name>
</gene>
<dbReference type="Proteomes" id="UP000326757">
    <property type="component" value="Unassembled WGS sequence"/>
</dbReference>